<organism evidence="9 10">
    <name type="scientific">Dyella flava</name>
    <dbReference type="NCBI Taxonomy" id="1920170"/>
    <lineage>
        <taxon>Bacteria</taxon>
        <taxon>Pseudomonadati</taxon>
        <taxon>Pseudomonadota</taxon>
        <taxon>Gammaproteobacteria</taxon>
        <taxon>Lysobacterales</taxon>
        <taxon>Rhodanobacteraceae</taxon>
        <taxon>Dyella</taxon>
    </lineage>
</organism>
<dbReference type="EMBL" id="JADIKE010000019">
    <property type="protein sequence ID" value="MBM7124001.1"/>
    <property type="molecule type" value="Genomic_DNA"/>
</dbReference>
<dbReference type="GO" id="GO:0016740">
    <property type="term" value="F:transferase activity"/>
    <property type="evidence" value="ECO:0007669"/>
    <property type="project" value="UniProtKB-KW"/>
</dbReference>
<feature type="transmembrane region" description="Helical" evidence="8">
    <location>
        <begin position="103"/>
        <end position="121"/>
    </location>
</feature>
<feature type="transmembrane region" description="Helical" evidence="8">
    <location>
        <begin position="282"/>
        <end position="307"/>
    </location>
</feature>
<dbReference type="Pfam" id="PF00953">
    <property type="entry name" value="Glycos_transf_4"/>
    <property type="match status" value="1"/>
</dbReference>
<feature type="region of interest" description="Disordered" evidence="7">
    <location>
        <begin position="363"/>
        <end position="385"/>
    </location>
</feature>
<evidence type="ECO:0000313" key="9">
    <source>
        <dbReference type="EMBL" id="MBM7124001.1"/>
    </source>
</evidence>
<evidence type="ECO:0000256" key="8">
    <source>
        <dbReference type="SAM" id="Phobius"/>
    </source>
</evidence>
<evidence type="ECO:0000256" key="6">
    <source>
        <dbReference type="ARBA" id="ARBA00023136"/>
    </source>
</evidence>
<evidence type="ECO:0000313" key="10">
    <source>
        <dbReference type="Proteomes" id="UP001430149"/>
    </source>
</evidence>
<feature type="transmembrane region" description="Helical" evidence="8">
    <location>
        <begin position="133"/>
        <end position="152"/>
    </location>
</feature>
<evidence type="ECO:0000256" key="5">
    <source>
        <dbReference type="ARBA" id="ARBA00022989"/>
    </source>
</evidence>
<feature type="transmembrane region" description="Helical" evidence="8">
    <location>
        <begin position="243"/>
        <end position="262"/>
    </location>
</feature>
<evidence type="ECO:0000256" key="2">
    <source>
        <dbReference type="ARBA" id="ARBA00022475"/>
    </source>
</evidence>
<accession>A0ABS2JYE1</accession>
<dbReference type="CDD" id="cd06853">
    <property type="entry name" value="GT_WecA_like"/>
    <property type="match status" value="1"/>
</dbReference>
<feature type="transmembrane region" description="Helical" evidence="8">
    <location>
        <begin position="6"/>
        <end position="24"/>
    </location>
</feature>
<keyword evidence="10" id="KW-1185">Reference proteome</keyword>
<comment type="subcellular location">
    <subcellularLocation>
        <location evidence="1">Cell membrane</location>
        <topology evidence="1">Multi-pass membrane protein</topology>
    </subcellularLocation>
</comment>
<feature type="transmembrane region" description="Helical" evidence="8">
    <location>
        <begin position="44"/>
        <end position="65"/>
    </location>
</feature>
<keyword evidence="3 9" id="KW-0808">Transferase</keyword>
<keyword evidence="4 8" id="KW-0812">Transmembrane</keyword>
<feature type="transmembrane region" description="Helical" evidence="8">
    <location>
        <begin position="212"/>
        <end position="231"/>
    </location>
</feature>
<comment type="caution">
    <text evidence="9">The sequence shown here is derived from an EMBL/GenBank/DDBJ whole genome shotgun (WGS) entry which is preliminary data.</text>
</comment>
<keyword evidence="6 8" id="KW-0472">Membrane</keyword>
<feature type="transmembrane region" description="Helical" evidence="8">
    <location>
        <begin position="313"/>
        <end position="335"/>
    </location>
</feature>
<proteinExistence type="predicted"/>
<evidence type="ECO:0000256" key="7">
    <source>
        <dbReference type="SAM" id="MobiDB-lite"/>
    </source>
</evidence>
<dbReference type="PANTHER" id="PTHR22926:SF3">
    <property type="entry name" value="UNDECAPRENYL-PHOSPHATE ALPHA-N-ACETYLGLUCOSAMINYL 1-PHOSPHATE TRANSFERASE"/>
    <property type="match status" value="1"/>
</dbReference>
<name>A0ABS2JYE1_9GAMM</name>
<dbReference type="Proteomes" id="UP001430149">
    <property type="component" value="Unassembled WGS sequence"/>
</dbReference>
<feature type="transmembrane region" description="Helical" evidence="8">
    <location>
        <begin position="159"/>
        <end position="178"/>
    </location>
</feature>
<protein>
    <submittedName>
        <fullName evidence="9">Undecaprenyl/decaprenyl-phosphate alpha-N-acetylglucosaminyl 1-phosphate transferase</fullName>
    </submittedName>
</protein>
<evidence type="ECO:0000256" key="3">
    <source>
        <dbReference type="ARBA" id="ARBA00022679"/>
    </source>
</evidence>
<reference evidence="9" key="1">
    <citation type="submission" date="2020-10" db="EMBL/GenBank/DDBJ databases">
        <title>Phylogeny of dyella-like bacteria.</title>
        <authorList>
            <person name="Fu J."/>
        </authorList>
    </citation>
    <scope>NUCLEOTIDE SEQUENCE</scope>
    <source>
        <strain evidence="9">DHOC52</strain>
    </source>
</reference>
<evidence type="ECO:0000256" key="4">
    <source>
        <dbReference type="ARBA" id="ARBA00022692"/>
    </source>
</evidence>
<evidence type="ECO:0000256" key="1">
    <source>
        <dbReference type="ARBA" id="ARBA00004651"/>
    </source>
</evidence>
<dbReference type="RefSeq" id="WP_204678796.1">
    <property type="nucleotide sequence ID" value="NZ_BSNR01000009.1"/>
</dbReference>
<gene>
    <name evidence="9" type="ORF">ISP19_01295</name>
</gene>
<dbReference type="PANTHER" id="PTHR22926">
    <property type="entry name" value="PHOSPHO-N-ACETYLMURAMOYL-PENTAPEPTIDE-TRANSFERASE"/>
    <property type="match status" value="1"/>
</dbReference>
<keyword evidence="2" id="KW-1003">Cell membrane</keyword>
<keyword evidence="5 8" id="KW-1133">Transmembrane helix</keyword>
<dbReference type="InterPro" id="IPR000715">
    <property type="entry name" value="Glycosyl_transferase_4"/>
</dbReference>
<sequence>MQDASLVLACAIAAVVSFSAIGILRRFAEPLGLVDRPNERKHHVGNIPLIGGLAIFLGVVIGAWWLGYFNVYPRVRIIMETAAVLALIGALDDRHDLSVESRLVVQVAAILTVIASTGLYIESLGHLFGHQLHLGLAGIPFTVFAVIGLLNAFNMMDGIDGLAGGLCLVSVCTIVLFSDSFGSRGFMNITILLAAAVLPYLAWNLGFFGRKIFMGDAGSMVIGYLLAWALISASQHPSHHLSPVDVLWCVALPVLDTIAVMYRRMRNGKSPFKADRGHIHHILLSASLSARRTLLCLIALAGALAFLGSVVRLFGSAASLLTFCGLMGVYVLLTARISTRQEARKVIAQSAFVAANDADIGPSGKVMPQRTPMSCPQPEAIAEDS</sequence>
<feature type="transmembrane region" description="Helical" evidence="8">
    <location>
        <begin position="184"/>
        <end position="205"/>
    </location>
</feature>